<evidence type="ECO:0000313" key="1">
    <source>
        <dbReference type="Proteomes" id="UP000050741"/>
    </source>
</evidence>
<accession>A0A183CKV3</accession>
<dbReference type="Proteomes" id="UP000050741">
    <property type="component" value="Unassembled WGS sequence"/>
</dbReference>
<protein>
    <submittedName>
        <fullName evidence="2">Secreted protein</fullName>
    </submittedName>
</protein>
<evidence type="ECO:0000313" key="2">
    <source>
        <dbReference type="WBParaSite" id="GPLIN_001350900"/>
    </source>
</evidence>
<name>A0A183CKV3_GLOPA</name>
<organism evidence="1 2">
    <name type="scientific">Globodera pallida</name>
    <name type="common">Potato cyst nematode worm</name>
    <name type="synonym">Heterodera pallida</name>
    <dbReference type="NCBI Taxonomy" id="36090"/>
    <lineage>
        <taxon>Eukaryota</taxon>
        <taxon>Metazoa</taxon>
        <taxon>Ecdysozoa</taxon>
        <taxon>Nematoda</taxon>
        <taxon>Chromadorea</taxon>
        <taxon>Rhabditida</taxon>
        <taxon>Tylenchina</taxon>
        <taxon>Tylenchomorpha</taxon>
        <taxon>Tylenchoidea</taxon>
        <taxon>Heteroderidae</taxon>
        <taxon>Heteroderinae</taxon>
        <taxon>Globodera</taxon>
    </lineage>
</organism>
<keyword evidence="1" id="KW-1185">Reference proteome</keyword>
<dbReference type="AlphaFoldDB" id="A0A183CKV3"/>
<dbReference type="WBParaSite" id="GPLIN_001350900">
    <property type="protein sequence ID" value="GPLIN_001350900"/>
    <property type="gene ID" value="GPLIN_001350900"/>
</dbReference>
<proteinExistence type="predicted"/>
<reference evidence="1" key="1">
    <citation type="submission" date="2014-05" db="EMBL/GenBank/DDBJ databases">
        <title>The genome and life-stage specific transcriptomes of Globodera pallida elucidate key aspects of plant parasitism by a cyst nematode.</title>
        <authorList>
            <person name="Cotton J.A."/>
            <person name="Lilley C.J."/>
            <person name="Jones L.M."/>
            <person name="Kikuchi T."/>
            <person name="Reid A.J."/>
            <person name="Thorpe P."/>
            <person name="Tsai I.J."/>
            <person name="Beasley H."/>
            <person name="Blok V."/>
            <person name="Cock P.J.A."/>
            <person name="Van den Akker S.E."/>
            <person name="Holroyd N."/>
            <person name="Hunt M."/>
            <person name="Mantelin S."/>
            <person name="Naghra H."/>
            <person name="Pain A."/>
            <person name="Palomares-Rius J.E."/>
            <person name="Zarowiecki M."/>
            <person name="Berriman M."/>
            <person name="Jones J.T."/>
            <person name="Urwin P.E."/>
        </authorList>
    </citation>
    <scope>NUCLEOTIDE SEQUENCE [LARGE SCALE GENOMIC DNA]</scope>
    <source>
        <strain evidence="1">Lindley</strain>
    </source>
</reference>
<reference evidence="2" key="2">
    <citation type="submission" date="2016-06" db="UniProtKB">
        <authorList>
            <consortium name="WormBaseParasite"/>
        </authorList>
    </citation>
    <scope>IDENTIFICATION</scope>
</reference>
<sequence length="96" mass="10351">MTIPSSSLSHCAPSSFSRKSFLWLLPATVMLFTTIHHSAGPNSTKDDSVTDDVAWPTVASVSALTAMGTKAKKAQTFVRFGKRALTFVLLGREHAK</sequence>